<protein>
    <submittedName>
        <fullName evidence="1">Uncharacterized protein</fullName>
    </submittedName>
</protein>
<reference evidence="1" key="2">
    <citation type="submission" date="2021-04" db="EMBL/GenBank/DDBJ databases">
        <authorList>
            <person name="Gilroy R."/>
        </authorList>
    </citation>
    <scope>NUCLEOTIDE SEQUENCE</scope>
    <source>
        <strain evidence="1">9264</strain>
    </source>
</reference>
<name>A0A9D2RFB3_9BURK</name>
<accession>A0A9D2RFB3</accession>
<evidence type="ECO:0000313" key="1">
    <source>
        <dbReference type="EMBL" id="HJD44008.1"/>
    </source>
</evidence>
<gene>
    <name evidence="1" type="ORF">H9906_03155</name>
</gene>
<sequence>MTEPNPHRAILHAIDGLPAVSKLFKSKSIAETEAAIATALSELYGEAVNVRIGSCHLPASDRFAVLIKDLSIEAP</sequence>
<proteinExistence type="predicted"/>
<dbReference type="AlphaFoldDB" id="A0A9D2RFB3"/>
<dbReference type="EMBL" id="DWUQ01000061">
    <property type="protein sequence ID" value="HJD44008.1"/>
    <property type="molecule type" value="Genomic_DNA"/>
</dbReference>
<comment type="caution">
    <text evidence="1">The sequence shown here is derived from an EMBL/GenBank/DDBJ whole genome shotgun (WGS) entry which is preliminary data.</text>
</comment>
<evidence type="ECO:0000313" key="2">
    <source>
        <dbReference type="Proteomes" id="UP000823889"/>
    </source>
</evidence>
<reference evidence="1" key="1">
    <citation type="journal article" date="2021" name="PeerJ">
        <title>Extensive microbial diversity within the chicken gut microbiome revealed by metagenomics and culture.</title>
        <authorList>
            <person name="Gilroy R."/>
            <person name="Ravi A."/>
            <person name="Getino M."/>
            <person name="Pursley I."/>
            <person name="Horton D.L."/>
            <person name="Alikhan N.F."/>
            <person name="Baker D."/>
            <person name="Gharbi K."/>
            <person name="Hall N."/>
            <person name="Watson M."/>
            <person name="Adriaenssens E.M."/>
            <person name="Foster-Nyarko E."/>
            <person name="Jarju S."/>
            <person name="Secka A."/>
            <person name="Antonio M."/>
            <person name="Oren A."/>
            <person name="Chaudhuri R.R."/>
            <person name="La Ragione R."/>
            <person name="Hildebrand F."/>
            <person name="Pallen M.J."/>
        </authorList>
    </citation>
    <scope>NUCLEOTIDE SEQUENCE</scope>
    <source>
        <strain evidence="1">9264</strain>
    </source>
</reference>
<organism evidence="1 2">
    <name type="scientific">Candidatus Paenalcaligenes intestinipullorum</name>
    <dbReference type="NCBI Taxonomy" id="2838718"/>
    <lineage>
        <taxon>Bacteria</taxon>
        <taxon>Pseudomonadati</taxon>
        <taxon>Pseudomonadota</taxon>
        <taxon>Betaproteobacteria</taxon>
        <taxon>Burkholderiales</taxon>
        <taxon>Alcaligenaceae</taxon>
        <taxon>Paenalcaligenes</taxon>
    </lineage>
</organism>
<dbReference type="Proteomes" id="UP000823889">
    <property type="component" value="Unassembled WGS sequence"/>
</dbReference>